<feature type="domain" description="DUF8091" evidence="1">
    <location>
        <begin position="2"/>
        <end position="90"/>
    </location>
</feature>
<protein>
    <recommendedName>
        <fullName evidence="1">DUF8091 domain-containing protein</fullName>
    </recommendedName>
</protein>
<evidence type="ECO:0000259" key="1">
    <source>
        <dbReference type="Pfam" id="PF26351"/>
    </source>
</evidence>
<dbReference type="AlphaFoldDB" id="A0AAU7CG23"/>
<dbReference type="InterPro" id="IPR058404">
    <property type="entry name" value="DUF8091"/>
</dbReference>
<dbReference type="RefSeq" id="WP_406697162.1">
    <property type="nucleotide sequence ID" value="NZ_CP155447.1"/>
</dbReference>
<reference evidence="2" key="1">
    <citation type="submission" date="2024-05" db="EMBL/GenBank/DDBJ databases">
        <title>Planctomycetes of the genus Singulisphaera possess chitinolytic capabilities.</title>
        <authorList>
            <person name="Ivanova A."/>
        </authorList>
    </citation>
    <scope>NUCLEOTIDE SEQUENCE</scope>
    <source>
        <strain evidence="2">Ch08T</strain>
    </source>
</reference>
<organism evidence="2">
    <name type="scientific">Singulisphaera sp. Ch08</name>
    <dbReference type="NCBI Taxonomy" id="3120278"/>
    <lineage>
        <taxon>Bacteria</taxon>
        <taxon>Pseudomonadati</taxon>
        <taxon>Planctomycetota</taxon>
        <taxon>Planctomycetia</taxon>
        <taxon>Isosphaerales</taxon>
        <taxon>Isosphaeraceae</taxon>
        <taxon>Singulisphaera</taxon>
    </lineage>
</organism>
<dbReference type="EMBL" id="CP155447">
    <property type="protein sequence ID" value="XBH04403.1"/>
    <property type="molecule type" value="Genomic_DNA"/>
</dbReference>
<dbReference type="Pfam" id="PF26351">
    <property type="entry name" value="DUF8091"/>
    <property type="match status" value="1"/>
</dbReference>
<proteinExistence type="predicted"/>
<name>A0AAU7CG23_9BACT</name>
<sequence>MVKPIILTRRIVKRTRKDGTESSPRLSPKRGSLVDVFDDLIGLARVFPHPNLSVDVLAVEIDEVRIPRRRWPGFGVVDRRLRQVSATVTLREASDLWALLPEVRGGSFTTLDLAEWLERPVGFAQRVAYCLRHSGAVETLGKVGNRLIYAPCPCGTNDFAREKVDECARVVSS</sequence>
<gene>
    <name evidence="2" type="ORF">V5E97_39850</name>
</gene>
<accession>A0AAU7CG23</accession>
<evidence type="ECO:0000313" key="2">
    <source>
        <dbReference type="EMBL" id="XBH04403.1"/>
    </source>
</evidence>